<reference evidence="2 3" key="1">
    <citation type="submission" date="2023-03" db="EMBL/GenBank/DDBJ databases">
        <title>Draft genome sequence of Streptomyces sp. RB6PN23 isolated from peat swamp forest in Thailand.</title>
        <authorList>
            <person name="Klaysubun C."/>
            <person name="Duangmal K."/>
        </authorList>
    </citation>
    <scope>NUCLEOTIDE SEQUENCE [LARGE SCALE GENOMIC DNA]</scope>
    <source>
        <strain evidence="2 3">RB6PN23</strain>
    </source>
</reference>
<evidence type="ECO:0000256" key="1">
    <source>
        <dbReference type="SAM" id="MobiDB-lite"/>
    </source>
</evidence>
<name>A0ABT5ZJK9_9ACTN</name>
<comment type="caution">
    <text evidence="2">The sequence shown here is derived from an EMBL/GenBank/DDBJ whole genome shotgun (WGS) entry which is preliminary data.</text>
</comment>
<evidence type="ECO:0000313" key="2">
    <source>
        <dbReference type="EMBL" id="MDF3289871.1"/>
    </source>
</evidence>
<accession>A0ABT5ZJK9</accession>
<feature type="compositionally biased region" description="Basic and acidic residues" evidence="1">
    <location>
        <begin position="195"/>
        <end position="204"/>
    </location>
</feature>
<sequence>MMNNAKIGLAVVGGYFLGRTKKAKMAIGLGMFLAGRKLRLEPLRLNKMIAGSPVLSGLSDQARDQLVDATKSAASAALAKRINGLADSLHERTLQLDAPSGAADDDRDDPADRNDGQEEGVSGSNSSAADSSPRRKAAKSPRATRSKAGSASATARRTAGKSASDTAASSARRTSSAARRTAAAGRKTASRGTRRTSERGGGDD</sequence>
<evidence type="ECO:0008006" key="4">
    <source>
        <dbReference type="Google" id="ProtNLM"/>
    </source>
</evidence>
<protein>
    <recommendedName>
        <fullName evidence="4">DNA primase</fullName>
    </recommendedName>
</protein>
<feature type="compositionally biased region" description="Basic residues" evidence="1">
    <location>
        <begin position="134"/>
        <end position="145"/>
    </location>
</feature>
<feature type="region of interest" description="Disordered" evidence="1">
    <location>
        <begin position="93"/>
        <end position="204"/>
    </location>
</feature>
<dbReference type="Proteomes" id="UP001216579">
    <property type="component" value="Unassembled WGS sequence"/>
</dbReference>
<organism evidence="2 3">
    <name type="scientific">Streptomyces silvisoli</name>
    <dbReference type="NCBI Taxonomy" id="3034235"/>
    <lineage>
        <taxon>Bacteria</taxon>
        <taxon>Bacillati</taxon>
        <taxon>Actinomycetota</taxon>
        <taxon>Actinomycetes</taxon>
        <taxon>Kitasatosporales</taxon>
        <taxon>Streptomycetaceae</taxon>
        <taxon>Streptomyces</taxon>
    </lineage>
</organism>
<evidence type="ECO:0000313" key="3">
    <source>
        <dbReference type="Proteomes" id="UP001216579"/>
    </source>
</evidence>
<keyword evidence="3" id="KW-1185">Reference proteome</keyword>
<dbReference type="EMBL" id="JARJBC010000005">
    <property type="protein sequence ID" value="MDF3289871.1"/>
    <property type="molecule type" value="Genomic_DNA"/>
</dbReference>
<gene>
    <name evidence="2" type="ORF">P3G67_11600</name>
</gene>
<dbReference type="RefSeq" id="WP_276093366.1">
    <property type="nucleotide sequence ID" value="NZ_JARJBC010000005.1"/>
</dbReference>
<proteinExistence type="predicted"/>
<feature type="compositionally biased region" description="Low complexity" evidence="1">
    <location>
        <begin position="122"/>
        <end position="131"/>
    </location>
</feature>
<feature type="compositionally biased region" description="Low complexity" evidence="1">
    <location>
        <begin position="146"/>
        <end position="187"/>
    </location>
</feature>